<evidence type="ECO:0000313" key="2">
    <source>
        <dbReference type="EMBL" id="WHY53909.1"/>
    </source>
</evidence>
<evidence type="ECO:0000256" key="1">
    <source>
        <dbReference type="SAM" id="SignalP"/>
    </source>
</evidence>
<sequence>MFKKITAGVATLALSVGIISTANAAELTQPSSPIQEPIQVKSSNIITPYAASIYVTRIDFVEKGKPIPSTYFTTEERNGYKYGGNIPLVKTEDYSSKFYKVTYAGNISRFLE</sequence>
<dbReference type="AlphaFoldDB" id="A0AAX3X2L7"/>
<name>A0AAX3X2L7_9BACI</name>
<reference evidence="2" key="1">
    <citation type="submission" date="2023-05" db="EMBL/GenBank/DDBJ databases">
        <title>Comparative genomics of Bacillaceae isolates and their secondary metabolite potential.</title>
        <authorList>
            <person name="Song L."/>
            <person name="Nielsen L.J."/>
            <person name="Mohite O."/>
            <person name="Xu X."/>
            <person name="Weber T."/>
            <person name="Kovacs A.T."/>
        </authorList>
    </citation>
    <scope>NUCLEOTIDE SEQUENCE</scope>
    <source>
        <strain evidence="2">LY1</strain>
    </source>
</reference>
<feature type="signal peptide" evidence="1">
    <location>
        <begin position="1"/>
        <end position="24"/>
    </location>
</feature>
<dbReference type="RefSeq" id="WP_283872419.1">
    <property type="nucleotide sequence ID" value="NZ_CP126101.1"/>
</dbReference>
<accession>A0AAX3X2L7</accession>
<protein>
    <submittedName>
        <fullName evidence="2">Uncharacterized protein</fullName>
    </submittedName>
</protein>
<evidence type="ECO:0000313" key="3">
    <source>
        <dbReference type="Proteomes" id="UP001178322"/>
    </source>
</evidence>
<gene>
    <name evidence="2" type="ORF">QNH24_11925</name>
</gene>
<dbReference type="EMBL" id="CP126101">
    <property type="protein sequence ID" value="WHY53909.1"/>
    <property type="molecule type" value="Genomic_DNA"/>
</dbReference>
<organism evidence="2 3">
    <name type="scientific">Lysinibacillus pakistanensis</name>
    <dbReference type="NCBI Taxonomy" id="759811"/>
    <lineage>
        <taxon>Bacteria</taxon>
        <taxon>Bacillati</taxon>
        <taxon>Bacillota</taxon>
        <taxon>Bacilli</taxon>
        <taxon>Bacillales</taxon>
        <taxon>Bacillaceae</taxon>
        <taxon>Lysinibacillus</taxon>
    </lineage>
</organism>
<dbReference type="Proteomes" id="UP001178322">
    <property type="component" value="Chromosome"/>
</dbReference>
<keyword evidence="1" id="KW-0732">Signal</keyword>
<feature type="chain" id="PRO_5043332206" evidence="1">
    <location>
        <begin position="25"/>
        <end position="112"/>
    </location>
</feature>
<proteinExistence type="predicted"/>